<dbReference type="Proteomes" id="UP000308508">
    <property type="component" value="Unassembled WGS sequence"/>
</dbReference>
<evidence type="ECO:0000313" key="2">
    <source>
        <dbReference type="EMBL" id="TLX22085.1"/>
    </source>
</evidence>
<evidence type="ECO:0000313" key="3">
    <source>
        <dbReference type="Proteomes" id="UP000308508"/>
    </source>
</evidence>
<name>A0A5R9PF23_9GAMM</name>
<accession>A0A5R9PF23</accession>
<sequence>MLTLCLCLLAVLAAPAASARVAQARVAKVTTAVATLEQVRLRLDWPDGASAGELQLWAGRVDAPDLGYRFRDLHWRCPLLRTARGGWQCEGELRQGRAAPLRLALAFDTATTHASLARGDGRLALDRTVAAPDLTRFDLRAVPLAWAQALLAQAWPQGRLKAGTLDGQLRLATPARAPLLVDGALRLRGASFENADSSIVGEGLGGALQLDYRSGGGLAQVAVIGELHGGEFLAGNTYVALPATPVGLRVEAERRGDAGWQLPRIEWRDGDALVANASAALAPDGALQALDVHARSADMAPLRPRYLSGWMGLMGLGEVDLHGAIDIDARMAGGQLAGIDAHLHGVDLRDPARRFVFDGLRGDLRYSAGAPVASALQWDGGQLYGLVFGAARLPFASADGALRVDGTVEMPMLGGRLGLRDVVIRPPQHGAGADIRFGMRLAGIDFGKVSQALGLPAFQGRLDGDLPRVHYANDRIDFDGGLSLGLFDGRVAFSSLALERPFGTAPSLSADIAMDDLDLLRLTEVLGFGSITGRLDGRVHGLRLVDWTPVAFDARFITDEAPGVRQRISQRAVQDISSVGDASFITSLQGQLIGLFSDFGYRRIGIGCRLENQVCAMSGLRSAGNAFTIVEGSGLPRLDVVGFNRAVDWPTLVERLIAAGKGDVAPVVD</sequence>
<feature type="chain" id="PRO_5024280163" description="Dicarboxylate transport domain-containing protein" evidence="1">
    <location>
        <begin position="20"/>
        <end position="669"/>
    </location>
</feature>
<feature type="signal peptide" evidence="1">
    <location>
        <begin position="1"/>
        <end position="19"/>
    </location>
</feature>
<keyword evidence="3" id="KW-1185">Reference proteome</keyword>
<keyword evidence="1" id="KW-0732">Signal</keyword>
<evidence type="ECO:0000256" key="1">
    <source>
        <dbReference type="SAM" id="SignalP"/>
    </source>
</evidence>
<dbReference type="AlphaFoldDB" id="A0A5R9PF23"/>
<reference evidence="2 3" key="1">
    <citation type="submission" date="2019-04" db="EMBL/GenBank/DDBJ databases">
        <authorList>
            <person name="Grouzdev D.S."/>
            <person name="Nazina T.N."/>
        </authorList>
    </citation>
    <scope>NUCLEOTIDE SEQUENCE [LARGE SCALE GENOMIC DNA]</scope>
    <source>
        <strain evidence="2 3">SHC 3-19</strain>
    </source>
</reference>
<dbReference type="STRING" id="1123377.GCA_000423885_01818"/>
<dbReference type="EMBL" id="SROY01000002">
    <property type="protein sequence ID" value="TLX22085.1"/>
    <property type="molecule type" value="Genomic_DNA"/>
</dbReference>
<protein>
    <recommendedName>
        <fullName evidence="4">Dicarboxylate transport domain-containing protein</fullName>
    </recommendedName>
</protein>
<organism evidence="2 3">
    <name type="scientific">Thermomonas fusca</name>
    <dbReference type="NCBI Taxonomy" id="215690"/>
    <lineage>
        <taxon>Bacteria</taxon>
        <taxon>Pseudomonadati</taxon>
        <taxon>Pseudomonadota</taxon>
        <taxon>Gammaproteobacteria</taxon>
        <taxon>Lysobacterales</taxon>
        <taxon>Lysobacteraceae</taxon>
        <taxon>Thermomonas</taxon>
    </lineage>
</organism>
<proteinExistence type="predicted"/>
<comment type="caution">
    <text evidence="2">The sequence shown here is derived from an EMBL/GenBank/DDBJ whole genome shotgun (WGS) entry which is preliminary data.</text>
</comment>
<evidence type="ECO:0008006" key="4">
    <source>
        <dbReference type="Google" id="ProtNLM"/>
    </source>
</evidence>
<gene>
    <name evidence="2" type="ORF">E5S66_06055</name>
</gene>